<dbReference type="EMBL" id="CP061800">
    <property type="protein sequence ID" value="QTA86639.1"/>
    <property type="molecule type" value="Genomic_DNA"/>
</dbReference>
<evidence type="ECO:0000313" key="2">
    <source>
        <dbReference type="Proteomes" id="UP000663722"/>
    </source>
</evidence>
<accession>A0A975GMF6</accession>
<keyword evidence="2" id="KW-1185">Reference proteome</keyword>
<name>A0A975GMF6_9BACT</name>
<dbReference type="Proteomes" id="UP000663722">
    <property type="component" value="Chromosome"/>
</dbReference>
<protein>
    <submittedName>
        <fullName evidence="1">Uncharacterized protein</fullName>
    </submittedName>
</protein>
<gene>
    <name evidence="1" type="ORF">dnm_026630</name>
</gene>
<proteinExistence type="predicted"/>
<organism evidence="1 2">
    <name type="scientific">Desulfonema magnum</name>
    <dbReference type="NCBI Taxonomy" id="45655"/>
    <lineage>
        <taxon>Bacteria</taxon>
        <taxon>Pseudomonadati</taxon>
        <taxon>Thermodesulfobacteriota</taxon>
        <taxon>Desulfobacteria</taxon>
        <taxon>Desulfobacterales</taxon>
        <taxon>Desulfococcaceae</taxon>
        <taxon>Desulfonema</taxon>
    </lineage>
</organism>
<reference evidence="1" key="1">
    <citation type="journal article" date="2021" name="Microb. Physiol.">
        <title>Proteogenomic Insights into the Physiology of Marine, Sulfate-Reducing, Filamentous Desulfonema limicola and Desulfonema magnum.</title>
        <authorList>
            <person name="Schnaars V."/>
            <person name="Wohlbrand L."/>
            <person name="Scheve S."/>
            <person name="Hinrichs C."/>
            <person name="Reinhardt R."/>
            <person name="Rabus R."/>
        </authorList>
    </citation>
    <scope>NUCLEOTIDE SEQUENCE</scope>
    <source>
        <strain evidence="1">4be13</strain>
    </source>
</reference>
<sequence>MKKKDTDAKKDFPDCKACFVSDLTEYLRQRLFAKQALQSG</sequence>
<dbReference type="KEGG" id="dmm:dnm_026630"/>
<evidence type="ECO:0000313" key="1">
    <source>
        <dbReference type="EMBL" id="QTA86639.1"/>
    </source>
</evidence>
<dbReference type="AlphaFoldDB" id="A0A975GMF6"/>